<keyword evidence="2" id="KW-1185">Reference proteome</keyword>
<proteinExistence type="predicted"/>
<accession>A0ABQ9G8C9</accession>
<dbReference type="EMBL" id="JARBHB010000014">
    <property type="protein sequence ID" value="KAJ8868685.1"/>
    <property type="molecule type" value="Genomic_DNA"/>
</dbReference>
<evidence type="ECO:0000313" key="1">
    <source>
        <dbReference type="EMBL" id="KAJ8868685.1"/>
    </source>
</evidence>
<name>A0ABQ9G8C9_9NEOP</name>
<comment type="caution">
    <text evidence="1">The sequence shown here is derived from an EMBL/GenBank/DDBJ whole genome shotgun (WGS) entry which is preliminary data.</text>
</comment>
<reference evidence="1 2" key="1">
    <citation type="submission" date="2023-02" db="EMBL/GenBank/DDBJ databases">
        <title>LHISI_Scaffold_Assembly.</title>
        <authorList>
            <person name="Stuart O.P."/>
            <person name="Cleave R."/>
            <person name="Magrath M.J.L."/>
            <person name="Mikheyev A.S."/>
        </authorList>
    </citation>
    <scope>NUCLEOTIDE SEQUENCE [LARGE SCALE GENOMIC DNA]</scope>
    <source>
        <strain evidence="1">Daus_M_001</strain>
        <tissue evidence="1">Leg muscle</tissue>
    </source>
</reference>
<protein>
    <submittedName>
        <fullName evidence="1">Uncharacterized protein</fullName>
    </submittedName>
</protein>
<gene>
    <name evidence="1" type="ORF">PR048_030224</name>
</gene>
<sequence>MTDSASLSRNRPPELYGLATADRIYMPDAGNAEVCWPVRLCLHSMVNVLYRLNPIDFFLCGSVKAPACSTSVFTVEILLATCCGCIPTCANHDVFVRARSPIERHLHGCIDTHGFSRGTPVSPALAIQRLSILGSHFMSCPRMRGTYGSQLESPSLRHAHITDFNIATVLENEQLATSMSGTKPYMGQTLQSYEYTCRHQLRIGCLLSQRKATIGPAFSRRCQNIVPRPTSTERSSVHECPIHSSPLLVGYQSLASVHTAQTFGCRRIENCAIIRPPR</sequence>
<dbReference type="Proteomes" id="UP001159363">
    <property type="component" value="Chromosome 13"/>
</dbReference>
<organism evidence="1 2">
    <name type="scientific">Dryococelus australis</name>
    <dbReference type="NCBI Taxonomy" id="614101"/>
    <lineage>
        <taxon>Eukaryota</taxon>
        <taxon>Metazoa</taxon>
        <taxon>Ecdysozoa</taxon>
        <taxon>Arthropoda</taxon>
        <taxon>Hexapoda</taxon>
        <taxon>Insecta</taxon>
        <taxon>Pterygota</taxon>
        <taxon>Neoptera</taxon>
        <taxon>Polyneoptera</taxon>
        <taxon>Phasmatodea</taxon>
        <taxon>Verophasmatodea</taxon>
        <taxon>Anareolatae</taxon>
        <taxon>Phasmatidae</taxon>
        <taxon>Eurycanthinae</taxon>
        <taxon>Dryococelus</taxon>
    </lineage>
</organism>
<evidence type="ECO:0000313" key="2">
    <source>
        <dbReference type="Proteomes" id="UP001159363"/>
    </source>
</evidence>